<comment type="domain">
    <text evidence="14">The Walker A ATP-binding motif also binds Pi and PPi.</text>
</comment>
<feature type="binding site" evidence="14">
    <location>
        <position position="205"/>
    </location>
    <ligand>
        <name>Mg(2+)</name>
        <dbReference type="ChEBI" id="CHEBI:18420"/>
    </ligand>
</feature>
<dbReference type="InterPro" id="IPR028979">
    <property type="entry name" value="Ser_kin/Pase_Hpr-like_N_sf"/>
</dbReference>
<keyword evidence="10 14" id="KW-0460">Magnesium</keyword>
<keyword evidence="12 14" id="KW-0119">Carbohydrate metabolism</keyword>
<evidence type="ECO:0000256" key="5">
    <source>
        <dbReference type="ARBA" id="ARBA00022679"/>
    </source>
</evidence>
<evidence type="ECO:0000256" key="8">
    <source>
        <dbReference type="ARBA" id="ARBA00022777"/>
    </source>
</evidence>
<feature type="domain" description="HPr(Ser) kinase/phosphorylase N-terminal" evidence="15">
    <location>
        <begin position="6"/>
        <end position="130"/>
    </location>
</feature>
<protein>
    <recommendedName>
        <fullName evidence="14">HPr kinase/phosphorylase</fullName>
        <shortName evidence="14">HPrK/P</shortName>
        <ecNumber evidence="14">2.7.11.-</ecNumber>
        <ecNumber evidence="14">2.7.4.-</ecNumber>
    </recommendedName>
    <alternativeName>
        <fullName evidence="14">HPr(Ser) kinase/phosphorylase</fullName>
    </alternativeName>
</protein>
<dbReference type="Gene3D" id="3.40.1390.20">
    <property type="entry name" value="HprK N-terminal domain-like"/>
    <property type="match status" value="1"/>
</dbReference>
<dbReference type="SUPFAM" id="SSF75138">
    <property type="entry name" value="HprK N-terminal domain-like"/>
    <property type="match status" value="1"/>
</dbReference>
<feature type="domain" description="HPr kinase/phosphorylase C-terminal" evidence="16">
    <location>
        <begin position="133"/>
        <end position="301"/>
    </location>
</feature>
<comment type="catalytic activity">
    <reaction evidence="13 14">
        <text>[HPr protein]-O-phospho-L-serine + phosphate + H(+) = [HPr protein]-L-serine + diphosphate</text>
        <dbReference type="Rhea" id="RHEA:46604"/>
        <dbReference type="Rhea" id="RHEA-COMP:11602"/>
        <dbReference type="Rhea" id="RHEA-COMP:11603"/>
        <dbReference type="ChEBI" id="CHEBI:15378"/>
        <dbReference type="ChEBI" id="CHEBI:29999"/>
        <dbReference type="ChEBI" id="CHEBI:33019"/>
        <dbReference type="ChEBI" id="CHEBI:43474"/>
        <dbReference type="ChEBI" id="CHEBI:83421"/>
    </reaction>
</comment>
<keyword evidence="7 14" id="KW-0547">Nucleotide-binding</keyword>
<dbReference type="InterPro" id="IPR027417">
    <property type="entry name" value="P-loop_NTPase"/>
</dbReference>
<dbReference type="AlphaFoldDB" id="A0A7X2P7U2"/>
<comment type="subunit">
    <text evidence="14">Homohexamer.</text>
</comment>
<dbReference type="FunFam" id="3.40.50.300:FF:000174">
    <property type="entry name" value="HPr kinase/phosphorylase"/>
    <property type="match status" value="1"/>
</dbReference>
<comment type="miscellaneous">
    <text evidence="14">Both phosphorylation and phosphorolysis are carried out by the same active site and suggest a common mechanism for both reactions.</text>
</comment>
<dbReference type="GO" id="GO:0005524">
    <property type="term" value="F:ATP binding"/>
    <property type="evidence" value="ECO:0007669"/>
    <property type="project" value="UniProtKB-UniRule"/>
</dbReference>
<evidence type="ECO:0000256" key="14">
    <source>
        <dbReference type="HAMAP-Rule" id="MF_01249"/>
    </source>
</evidence>
<reference evidence="17 18" key="1">
    <citation type="submission" date="2019-08" db="EMBL/GenBank/DDBJ databases">
        <title>In-depth cultivation of the pig gut microbiome towards novel bacterial diversity and tailored functional studies.</title>
        <authorList>
            <person name="Wylensek D."/>
            <person name="Hitch T.C.A."/>
            <person name="Clavel T."/>
        </authorList>
    </citation>
    <scope>NUCLEOTIDE SEQUENCE [LARGE SCALE GENOMIC DNA]</scope>
    <source>
        <strain evidence="17 18">Oil+RF-744-WCA-WT-13</strain>
    </source>
</reference>
<accession>A0A7X2P7U2</accession>
<dbReference type="PANTHER" id="PTHR30305">
    <property type="entry name" value="PROTEIN YJDM-RELATED"/>
    <property type="match status" value="1"/>
</dbReference>
<comment type="caution">
    <text evidence="17">The sequence shown here is derived from an EMBL/GenBank/DDBJ whole genome shotgun (WGS) entry which is preliminary data.</text>
</comment>
<evidence type="ECO:0000256" key="3">
    <source>
        <dbReference type="ARBA" id="ARBA00006883"/>
    </source>
</evidence>
<dbReference type="Gene3D" id="3.40.50.300">
    <property type="entry name" value="P-loop containing nucleotide triphosphate hydrolases"/>
    <property type="match status" value="1"/>
</dbReference>
<dbReference type="GO" id="GO:0004712">
    <property type="term" value="F:protein serine/threonine/tyrosine kinase activity"/>
    <property type="evidence" value="ECO:0007669"/>
    <property type="project" value="UniProtKB-UniRule"/>
</dbReference>
<sequence>MTNKYITLETLQREMDLKNLTPDIRMDVNKITVPEINRPALQLTGYYEHFANERVQIIGYVEFSWLQHLDEKTRASAYEKFLSHGVPCVIFTTSMQPGKDLLDLAHKYQVPTFATERTTSDFSAEIIRWMNVQLAPTISIHGVLVDVFGEGVLIMGESGIGKSEAALELIKRGHRLITDDVVQISRVSDVTLVGTSPDITRHFIELRGIGIIDVKTLFGVESVEKTHSIDLVIKLEEWDKDKVYDRLGLEEEYTEFLGNRVVCHSLPIRPGRNLAVIVETAAVNHRQKKMGYNAAQELYRRVQENLSKKRSASEDSAGPGEN</sequence>
<evidence type="ECO:0000256" key="1">
    <source>
        <dbReference type="ARBA" id="ARBA00001120"/>
    </source>
</evidence>
<dbReference type="EC" id="2.7.4.-" evidence="14"/>
<gene>
    <name evidence="14 17" type="primary">hprK</name>
    <name evidence="17" type="ORF">FYJ60_05880</name>
</gene>
<feature type="active site" evidence="14">
    <location>
        <position position="162"/>
    </location>
</feature>
<dbReference type="InterPro" id="IPR011104">
    <property type="entry name" value="Hpr_kin/Pase_C"/>
</dbReference>
<keyword evidence="18" id="KW-1185">Reference proteome</keyword>
<dbReference type="EMBL" id="VUMV01000003">
    <property type="protein sequence ID" value="MST81842.1"/>
    <property type="molecule type" value="Genomic_DNA"/>
</dbReference>
<dbReference type="GO" id="GO:0000155">
    <property type="term" value="F:phosphorelay sensor kinase activity"/>
    <property type="evidence" value="ECO:0007669"/>
    <property type="project" value="InterPro"/>
</dbReference>
<feature type="active site" evidence="14">
    <location>
        <position position="141"/>
    </location>
</feature>
<dbReference type="Proteomes" id="UP000466864">
    <property type="component" value="Unassembled WGS sequence"/>
</dbReference>
<dbReference type="CDD" id="cd01918">
    <property type="entry name" value="HprK_C"/>
    <property type="match status" value="1"/>
</dbReference>
<evidence type="ECO:0000313" key="18">
    <source>
        <dbReference type="Proteomes" id="UP000466864"/>
    </source>
</evidence>
<evidence type="ECO:0000256" key="7">
    <source>
        <dbReference type="ARBA" id="ARBA00022741"/>
    </source>
</evidence>
<dbReference type="EC" id="2.7.11.-" evidence="14"/>
<dbReference type="GO" id="GO:0000287">
    <property type="term" value="F:magnesium ion binding"/>
    <property type="evidence" value="ECO:0007669"/>
    <property type="project" value="UniProtKB-UniRule"/>
</dbReference>
<comment type="similarity">
    <text evidence="3 14">Belongs to the HPrK/P family.</text>
</comment>
<dbReference type="HAMAP" id="MF_01249">
    <property type="entry name" value="HPr_kinase"/>
    <property type="match status" value="1"/>
</dbReference>
<evidence type="ECO:0000256" key="2">
    <source>
        <dbReference type="ARBA" id="ARBA00001946"/>
    </source>
</evidence>
<dbReference type="Pfam" id="PF07475">
    <property type="entry name" value="Hpr_kinase_C"/>
    <property type="match status" value="1"/>
</dbReference>
<evidence type="ECO:0000313" key="17">
    <source>
        <dbReference type="EMBL" id="MST81842.1"/>
    </source>
</evidence>
<feature type="region of interest" description="Important for the catalytic mechanism of both phosphorylation and dephosphorylation" evidence="14">
    <location>
        <begin position="204"/>
        <end position="213"/>
    </location>
</feature>
<comment type="cofactor">
    <cofactor evidence="2 14">
        <name>Mg(2+)</name>
        <dbReference type="ChEBI" id="CHEBI:18420"/>
    </cofactor>
</comment>
<keyword evidence="9 14" id="KW-0067">ATP-binding</keyword>
<feature type="binding site" evidence="14">
    <location>
        <begin position="156"/>
        <end position="163"/>
    </location>
    <ligand>
        <name>ATP</name>
        <dbReference type="ChEBI" id="CHEBI:30616"/>
    </ligand>
</feature>
<dbReference type="SUPFAM" id="SSF53795">
    <property type="entry name" value="PEP carboxykinase-like"/>
    <property type="match status" value="1"/>
</dbReference>
<keyword evidence="8 14" id="KW-0418">Kinase</keyword>
<evidence type="ECO:0000256" key="12">
    <source>
        <dbReference type="ARBA" id="ARBA00023277"/>
    </source>
</evidence>
<feature type="region of interest" description="Important for the catalytic mechanism of dephosphorylation" evidence="14">
    <location>
        <begin position="267"/>
        <end position="272"/>
    </location>
</feature>
<keyword evidence="5 14" id="KW-0808">Transferase</keyword>
<dbReference type="InterPro" id="IPR003755">
    <property type="entry name" value="HPr(Ser)_kin/Pase"/>
</dbReference>
<dbReference type="RefSeq" id="WP_154457748.1">
    <property type="nucleotide sequence ID" value="NZ_VUMV01000003.1"/>
</dbReference>
<keyword evidence="4 14" id="KW-0723">Serine/threonine-protein kinase</keyword>
<dbReference type="NCBIfam" id="TIGR00679">
    <property type="entry name" value="hpr-ser"/>
    <property type="match status" value="1"/>
</dbReference>
<dbReference type="InterPro" id="IPR011126">
    <property type="entry name" value="Hpr_kin/Pase_Hpr_N"/>
</dbReference>
<comment type="catalytic activity">
    <reaction evidence="1 14">
        <text>[HPr protein]-L-serine + ATP = [HPr protein]-O-phospho-L-serine + ADP + H(+)</text>
        <dbReference type="Rhea" id="RHEA:46600"/>
        <dbReference type="Rhea" id="RHEA-COMP:11602"/>
        <dbReference type="Rhea" id="RHEA-COMP:11603"/>
        <dbReference type="ChEBI" id="CHEBI:15378"/>
        <dbReference type="ChEBI" id="CHEBI:29999"/>
        <dbReference type="ChEBI" id="CHEBI:30616"/>
        <dbReference type="ChEBI" id="CHEBI:83421"/>
        <dbReference type="ChEBI" id="CHEBI:456216"/>
    </reaction>
</comment>
<evidence type="ECO:0000256" key="13">
    <source>
        <dbReference type="ARBA" id="ARBA00047657"/>
    </source>
</evidence>
<keyword evidence="6 14" id="KW-0479">Metal-binding</keyword>
<comment type="function">
    <text evidence="14">Catalyzes the ATP- as well as the pyrophosphate-dependent phosphorylation of a specific serine residue in HPr, a phosphocarrier protein of the phosphoenolpyruvate-dependent sugar phosphotransferase system (PTS). HprK/P also catalyzes the pyrophosphate-producing, inorganic phosphate-dependent dephosphorylation (phosphorolysis) of seryl-phosphorylated HPr (P-Ser-HPr). The two antagonistic activities of HprK/P are regulated by several intracellular metabolites, which change their concentration in response to the absence or presence of rapidly metabolisable carbon sources (glucose, fructose, etc.) in the growth medium. Therefore, by controlling the phosphorylation state of HPr, HPrK/P is a sensor enzyme that plays a major role in the regulation of carbon metabolism and sugar transport: it mediates carbon catabolite repression (CCR), and regulates PTS-catalyzed carbohydrate uptake and inducer exclusion.</text>
</comment>
<evidence type="ECO:0000256" key="11">
    <source>
        <dbReference type="ARBA" id="ARBA00023268"/>
    </source>
</evidence>
<feature type="active site" description="Proton acceptor; for phosphorylation activity. Proton donor; for dephosphorylation activity" evidence="14">
    <location>
        <position position="180"/>
    </location>
</feature>
<dbReference type="Pfam" id="PF02603">
    <property type="entry name" value="Hpr_kinase_N"/>
    <property type="match status" value="1"/>
</dbReference>
<evidence type="ECO:0000256" key="4">
    <source>
        <dbReference type="ARBA" id="ARBA00022527"/>
    </source>
</evidence>
<dbReference type="GO" id="GO:0006109">
    <property type="term" value="P:regulation of carbohydrate metabolic process"/>
    <property type="evidence" value="ECO:0007669"/>
    <property type="project" value="UniProtKB-UniRule"/>
</dbReference>
<evidence type="ECO:0000256" key="10">
    <source>
        <dbReference type="ARBA" id="ARBA00022842"/>
    </source>
</evidence>
<feature type="binding site" evidence="14">
    <location>
        <position position="163"/>
    </location>
    <ligand>
        <name>Mg(2+)</name>
        <dbReference type="ChEBI" id="CHEBI:18420"/>
    </ligand>
</feature>
<feature type="active site" evidence="14">
    <location>
        <position position="246"/>
    </location>
</feature>
<dbReference type="GO" id="GO:0004674">
    <property type="term" value="F:protein serine/threonine kinase activity"/>
    <property type="evidence" value="ECO:0007669"/>
    <property type="project" value="UniProtKB-KW"/>
</dbReference>
<proteinExistence type="inferred from homology"/>
<evidence type="ECO:0000256" key="9">
    <source>
        <dbReference type="ARBA" id="ARBA00022840"/>
    </source>
</evidence>
<keyword evidence="11 14" id="KW-0511">Multifunctional enzyme</keyword>
<evidence type="ECO:0000259" key="15">
    <source>
        <dbReference type="Pfam" id="PF02603"/>
    </source>
</evidence>
<organism evidence="17 18">
    <name type="scientific">Bilifractor porci</name>
    <dbReference type="NCBI Taxonomy" id="2606636"/>
    <lineage>
        <taxon>Bacteria</taxon>
        <taxon>Bacillati</taxon>
        <taxon>Bacillota</taxon>
        <taxon>Clostridia</taxon>
        <taxon>Lachnospirales</taxon>
        <taxon>Lachnospiraceae</taxon>
        <taxon>Bilifractor</taxon>
    </lineage>
</organism>
<dbReference type="PANTHER" id="PTHR30305:SF1">
    <property type="entry name" value="HPR KINASE_PHOSPHORYLASE"/>
    <property type="match status" value="1"/>
</dbReference>
<evidence type="ECO:0000256" key="6">
    <source>
        <dbReference type="ARBA" id="ARBA00022723"/>
    </source>
</evidence>
<name>A0A7X2P7U2_9FIRM</name>
<evidence type="ECO:0000259" key="16">
    <source>
        <dbReference type="Pfam" id="PF07475"/>
    </source>
</evidence>